<sequence>MSCAHCPSTLHHRELQMAGSASPFHMGSPRFASQYLARAKQSSLLLVLASGVEEEGAISA</sequence>
<reference evidence="1 2" key="1">
    <citation type="submission" date="2016-06" db="EMBL/GenBank/DDBJ databases">
        <title>Comparative genomics of the ectomycorrhizal sister species Rhizopogon vinicolor and Rhizopogon vesiculosus (Basidiomycota: Boletales) reveals a divergence of the mating type B locus.</title>
        <authorList>
            <consortium name="DOE Joint Genome Institute"/>
            <person name="Mujic A.B."/>
            <person name="Kuo A."/>
            <person name="Tritt A."/>
            <person name="Lipzen A."/>
            <person name="Chen C."/>
            <person name="Johnson J."/>
            <person name="Sharma A."/>
            <person name="Barry K."/>
            <person name="Grigoriev I.V."/>
            <person name="Spatafora J.W."/>
        </authorList>
    </citation>
    <scope>NUCLEOTIDE SEQUENCE [LARGE SCALE GENOMIC DNA]</scope>
    <source>
        <strain evidence="1 2">AM-OR11-026</strain>
    </source>
</reference>
<evidence type="ECO:0000313" key="1">
    <source>
        <dbReference type="EMBL" id="OAX34374.1"/>
    </source>
</evidence>
<dbReference type="EMBL" id="KV448621">
    <property type="protein sequence ID" value="OAX34374.1"/>
    <property type="molecule type" value="Genomic_DNA"/>
</dbReference>
<proteinExistence type="predicted"/>
<dbReference type="AlphaFoldDB" id="A0A1B7MP33"/>
<dbReference type="InParanoid" id="A0A1B7MP33"/>
<accession>A0A1B7MP33</accession>
<organism evidence="1 2">
    <name type="scientific">Rhizopogon vinicolor AM-OR11-026</name>
    <dbReference type="NCBI Taxonomy" id="1314800"/>
    <lineage>
        <taxon>Eukaryota</taxon>
        <taxon>Fungi</taxon>
        <taxon>Dikarya</taxon>
        <taxon>Basidiomycota</taxon>
        <taxon>Agaricomycotina</taxon>
        <taxon>Agaricomycetes</taxon>
        <taxon>Agaricomycetidae</taxon>
        <taxon>Boletales</taxon>
        <taxon>Suillineae</taxon>
        <taxon>Rhizopogonaceae</taxon>
        <taxon>Rhizopogon</taxon>
    </lineage>
</organism>
<keyword evidence="2" id="KW-1185">Reference proteome</keyword>
<name>A0A1B7MP33_9AGAM</name>
<evidence type="ECO:0000313" key="2">
    <source>
        <dbReference type="Proteomes" id="UP000092154"/>
    </source>
</evidence>
<dbReference type="Proteomes" id="UP000092154">
    <property type="component" value="Unassembled WGS sequence"/>
</dbReference>
<protein>
    <submittedName>
        <fullName evidence="1">Uncharacterized protein</fullName>
    </submittedName>
</protein>
<gene>
    <name evidence="1" type="ORF">K503DRAFT_453135</name>
</gene>